<dbReference type="SUPFAM" id="SSF52540">
    <property type="entry name" value="P-loop containing nucleoside triphosphate hydrolases"/>
    <property type="match status" value="1"/>
</dbReference>
<sequence length="263" mass="28878">MLKPKTDEPTFTTGVLDIDFPEAILNLAEALKELPQPKAIGFFIDEIQDLDSELLDMLLTTQHEAGQRELPFYIIGAGLPSVPTRLGEIKTYAERLFSYREIGALTPEATRRAFIEPIRRPGGHIVESALEKAIVASQGFPYFIQQYGQAIWNSAAQQTITDDDVLAGLAVGRSELDSGFYLTRWQRTTNAEQDYLVAMARVMKGQAARTGEIADLLGKTANGTSVVRKSLIEKGLVYSPGVGQLAFTVPGMQDFVLRQAGQV</sequence>
<evidence type="ECO:0000313" key="1">
    <source>
        <dbReference type="EMBL" id="HJD50281.1"/>
    </source>
</evidence>
<gene>
    <name evidence="1" type="ORF">H9908_00215</name>
</gene>
<dbReference type="GO" id="GO:0005524">
    <property type="term" value="F:ATP binding"/>
    <property type="evidence" value="ECO:0007669"/>
    <property type="project" value="UniProtKB-KW"/>
</dbReference>
<comment type="caution">
    <text evidence="1">The sequence shown here is derived from an EMBL/GenBank/DDBJ whole genome shotgun (WGS) entry which is preliminary data.</text>
</comment>
<protein>
    <submittedName>
        <fullName evidence="1">ATP-binding protein</fullName>
    </submittedName>
</protein>
<keyword evidence="1" id="KW-0067">ATP-binding</keyword>
<name>A0A9D2UDA4_9MICC</name>
<proteinExistence type="predicted"/>
<dbReference type="InterPro" id="IPR027417">
    <property type="entry name" value="P-loop_NTPase"/>
</dbReference>
<reference evidence="1" key="1">
    <citation type="journal article" date="2021" name="PeerJ">
        <title>Extensive microbial diversity within the chicken gut microbiome revealed by metagenomics and culture.</title>
        <authorList>
            <person name="Gilroy R."/>
            <person name="Ravi A."/>
            <person name="Getino M."/>
            <person name="Pursley I."/>
            <person name="Horton D.L."/>
            <person name="Alikhan N.F."/>
            <person name="Baker D."/>
            <person name="Gharbi K."/>
            <person name="Hall N."/>
            <person name="Watson M."/>
            <person name="Adriaenssens E.M."/>
            <person name="Foster-Nyarko E."/>
            <person name="Jarju S."/>
            <person name="Secka A."/>
            <person name="Antonio M."/>
            <person name="Oren A."/>
            <person name="Chaudhuri R.R."/>
            <person name="La Ragione R."/>
            <person name="Hildebrand F."/>
            <person name="Pallen M.J."/>
        </authorList>
    </citation>
    <scope>NUCLEOTIDE SEQUENCE</scope>
    <source>
        <strain evidence="1">ChiHjej10B9-4811</strain>
    </source>
</reference>
<dbReference type="EMBL" id="DWUS01000006">
    <property type="protein sequence ID" value="HJD50281.1"/>
    <property type="molecule type" value="Genomic_DNA"/>
</dbReference>
<keyword evidence="1" id="KW-0547">Nucleotide-binding</keyword>
<organism evidence="1 2">
    <name type="scientific">Candidatus Rothia avistercoris</name>
    <dbReference type="NCBI Taxonomy" id="2840479"/>
    <lineage>
        <taxon>Bacteria</taxon>
        <taxon>Bacillati</taxon>
        <taxon>Actinomycetota</taxon>
        <taxon>Actinomycetes</taxon>
        <taxon>Micrococcales</taxon>
        <taxon>Micrococcaceae</taxon>
        <taxon>Rothia</taxon>
    </lineage>
</organism>
<dbReference type="AlphaFoldDB" id="A0A9D2UDA4"/>
<dbReference type="Proteomes" id="UP000823908">
    <property type="component" value="Unassembled WGS sequence"/>
</dbReference>
<reference evidence="1" key="2">
    <citation type="submission" date="2021-04" db="EMBL/GenBank/DDBJ databases">
        <authorList>
            <person name="Gilroy R."/>
        </authorList>
    </citation>
    <scope>NUCLEOTIDE SEQUENCE</scope>
    <source>
        <strain evidence="1">ChiHjej10B9-4811</strain>
    </source>
</reference>
<evidence type="ECO:0000313" key="2">
    <source>
        <dbReference type="Proteomes" id="UP000823908"/>
    </source>
</evidence>
<accession>A0A9D2UDA4</accession>